<name>A0ABV6XKB1_9ACTN</name>
<dbReference type="PANTHER" id="PTHR16305:SF35">
    <property type="entry name" value="TRANSCRIPTIONAL ACTIVATOR DOMAIN"/>
    <property type="match status" value="1"/>
</dbReference>
<dbReference type="Pfam" id="PF13191">
    <property type="entry name" value="AAA_16"/>
    <property type="match status" value="1"/>
</dbReference>
<protein>
    <submittedName>
        <fullName evidence="4">AAA family ATPase</fullName>
    </submittedName>
</protein>
<dbReference type="InterPro" id="IPR011990">
    <property type="entry name" value="TPR-like_helical_dom_sf"/>
</dbReference>
<dbReference type="Gene3D" id="1.25.40.10">
    <property type="entry name" value="Tetratricopeptide repeat domain"/>
    <property type="match status" value="1"/>
</dbReference>
<evidence type="ECO:0000313" key="4">
    <source>
        <dbReference type="EMBL" id="MFC1438690.1"/>
    </source>
</evidence>
<keyword evidence="5" id="KW-1185">Reference proteome</keyword>
<dbReference type="CDD" id="cd06170">
    <property type="entry name" value="LuxR_C_like"/>
    <property type="match status" value="1"/>
</dbReference>
<dbReference type="InterPro" id="IPR036388">
    <property type="entry name" value="WH-like_DNA-bd_sf"/>
</dbReference>
<dbReference type="Pfam" id="PF00196">
    <property type="entry name" value="GerE"/>
    <property type="match status" value="1"/>
</dbReference>
<evidence type="ECO:0000256" key="1">
    <source>
        <dbReference type="ARBA" id="ARBA00022741"/>
    </source>
</evidence>
<dbReference type="PROSITE" id="PS50043">
    <property type="entry name" value="HTH_LUXR_2"/>
    <property type="match status" value="1"/>
</dbReference>
<dbReference type="Gene3D" id="1.10.10.10">
    <property type="entry name" value="Winged helix-like DNA-binding domain superfamily/Winged helix DNA-binding domain"/>
    <property type="match status" value="1"/>
</dbReference>
<dbReference type="SUPFAM" id="SSF52540">
    <property type="entry name" value="P-loop containing nucleoside triphosphate hydrolases"/>
    <property type="match status" value="1"/>
</dbReference>
<dbReference type="PRINTS" id="PR00038">
    <property type="entry name" value="HTHLUXR"/>
</dbReference>
<dbReference type="PANTHER" id="PTHR16305">
    <property type="entry name" value="TESTICULAR SOLUBLE ADENYLYL CYCLASE"/>
    <property type="match status" value="1"/>
</dbReference>
<evidence type="ECO:0000313" key="5">
    <source>
        <dbReference type="Proteomes" id="UP001592581"/>
    </source>
</evidence>
<dbReference type="RefSeq" id="WP_380564248.1">
    <property type="nucleotide sequence ID" value="NZ_JBEUKS010000003.1"/>
</dbReference>
<organism evidence="4 5">
    <name type="scientific">Streptacidiphilus jeojiensis</name>
    <dbReference type="NCBI Taxonomy" id="3229225"/>
    <lineage>
        <taxon>Bacteria</taxon>
        <taxon>Bacillati</taxon>
        <taxon>Actinomycetota</taxon>
        <taxon>Actinomycetes</taxon>
        <taxon>Kitasatosporales</taxon>
        <taxon>Streptomycetaceae</taxon>
        <taxon>Streptacidiphilus</taxon>
    </lineage>
</organism>
<proteinExistence type="predicted"/>
<reference evidence="4 5" key="1">
    <citation type="submission" date="2024-06" db="EMBL/GenBank/DDBJ databases">
        <authorList>
            <person name="Lee S.D."/>
        </authorList>
    </citation>
    <scope>NUCLEOTIDE SEQUENCE [LARGE SCALE GENOMIC DNA]</scope>
    <source>
        <strain evidence="4 5">N1-10</strain>
    </source>
</reference>
<feature type="domain" description="HTH luxR-type" evidence="3">
    <location>
        <begin position="863"/>
        <end position="926"/>
    </location>
</feature>
<dbReference type="SUPFAM" id="SSF48452">
    <property type="entry name" value="TPR-like"/>
    <property type="match status" value="1"/>
</dbReference>
<comment type="caution">
    <text evidence="4">The sequence shown here is derived from an EMBL/GenBank/DDBJ whole genome shotgun (WGS) entry which is preliminary data.</text>
</comment>
<sequence>MSDNNLGSANRDELRRTARDGLREAPGLLLTGPAGIGKSHLLDQLAQQALARGVRVLRCSPAAAEVPLPFMCLIDLLEPVSDETVGGLPAGQREALRAVLLRGDDPRAAIDGAGVHLAVLTLLRRLCAEGPVWLVVDDIQWMDGPTAQILGFVSRRTAGLDLRVLASERVPHGQPPAHAGLCPAGSLQLTVPPLNSADLTRLLEQSAGAPLPAATVREIARLSRGNPLYALELLRSLPAAADRTGAQTRTPTGTPTDIPGRLRALLLDRLRTVPEEVVQALVLASAAARPDLTLLATAGDASVAVHLETAERLGLLRIDLNGQIRFDDPLIGSALYAEASGQARRAAHARLATAVTEPVERARHLALANPARDEGVATTLAVAADAARRRGAPATAAELSALALARTPADAGPVRAQRRIASAQYACDAGLWDDARREAQGVLNEEEDPTTRIRARIVLLMCAGQALEGEGRLIAEGLVEAAGSPALEAQLRCWASDRDLLAGRVGQAAVEARRAAALAEAAGEAAVMTRVEALTSLAYLQRLGGDQDAETTLAQALAVARANRVDHLRLWETLSTEAIFHLHADRLAEAEASITATLDRFGDQVGVEDALRAQILLTDIRNRAGDCAGALAAARRAAALSQDIDGLDGPVAYAAAAAEATNGSLDRARELAEEGARSAQQDGDRFWYLWNTTVLGRVHLLADEPGPAAAVLREVRSIEQSMGIVDPGIGRWHPDLAEALVGEGSLAEAGEFIDEVSATARRLGRLGVLAGLQRAAALRCLALGELTEAEELLAASIDRLRQQAIPLELARSLVALADLERRRRRHAAARRATDEAWELCRTAGALPWLRRIEQGRVPRSGSGTAEPAALTVPEQRIAALAAAGSTNREIAAACFVSVKTVEASLSRVYRKLGVRSRTELVKTLTG</sequence>
<dbReference type="InterPro" id="IPR016032">
    <property type="entry name" value="Sig_transdc_resp-reg_C-effctor"/>
</dbReference>
<dbReference type="Proteomes" id="UP001592581">
    <property type="component" value="Unassembled WGS sequence"/>
</dbReference>
<gene>
    <name evidence="4" type="ORF">ABUW04_10520</name>
</gene>
<dbReference type="EMBL" id="JBEUKS010000003">
    <property type="protein sequence ID" value="MFC1438690.1"/>
    <property type="molecule type" value="Genomic_DNA"/>
</dbReference>
<keyword evidence="1" id="KW-0547">Nucleotide-binding</keyword>
<dbReference type="PROSITE" id="PS00622">
    <property type="entry name" value="HTH_LUXR_1"/>
    <property type="match status" value="1"/>
</dbReference>
<dbReference type="InterPro" id="IPR041664">
    <property type="entry name" value="AAA_16"/>
</dbReference>
<evidence type="ECO:0000256" key="2">
    <source>
        <dbReference type="ARBA" id="ARBA00022840"/>
    </source>
</evidence>
<dbReference type="InterPro" id="IPR000792">
    <property type="entry name" value="Tscrpt_reg_LuxR_C"/>
</dbReference>
<evidence type="ECO:0000259" key="3">
    <source>
        <dbReference type="PROSITE" id="PS50043"/>
    </source>
</evidence>
<keyword evidence="2" id="KW-0067">ATP-binding</keyword>
<dbReference type="InterPro" id="IPR027417">
    <property type="entry name" value="P-loop_NTPase"/>
</dbReference>
<dbReference type="Gene3D" id="3.40.50.300">
    <property type="entry name" value="P-loop containing nucleotide triphosphate hydrolases"/>
    <property type="match status" value="1"/>
</dbReference>
<dbReference type="SMART" id="SM00421">
    <property type="entry name" value="HTH_LUXR"/>
    <property type="match status" value="1"/>
</dbReference>
<accession>A0ABV6XKB1</accession>
<dbReference type="SUPFAM" id="SSF46894">
    <property type="entry name" value="C-terminal effector domain of the bipartite response regulators"/>
    <property type="match status" value="1"/>
</dbReference>